<organism evidence="2 3">
    <name type="scientific">Diploptera punctata</name>
    <name type="common">Pacific beetle cockroach</name>
    <dbReference type="NCBI Taxonomy" id="6984"/>
    <lineage>
        <taxon>Eukaryota</taxon>
        <taxon>Metazoa</taxon>
        <taxon>Ecdysozoa</taxon>
        <taxon>Arthropoda</taxon>
        <taxon>Hexapoda</taxon>
        <taxon>Insecta</taxon>
        <taxon>Pterygota</taxon>
        <taxon>Neoptera</taxon>
        <taxon>Polyneoptera</taxon>
        <taxon>Dictyoptera</taxon>
        <taxon>Blattodea</taxon>
        <taxon>Blaberoidea</taxon>
        <taxon>Blaberidae</taxon>
        <taxon>Diplopterinae</taxon>
        <taxon>Diploptera</taxon>
    </lineage>
</organism>
<gene>
    <name evidence="2" type="ORF">L9F63_010252</name>
</gene>
<protein>
    <submittedName>
        <fullName evidence="2">Uncharacterized protein</fullName>
    </submittedName>
</protein>
<name>A0AAD8AIA8_DIPPU</name>
<keyword evidence="3" id="KW-1185">Reference proteome</keyword>
<reference evidence="2" key="1">
    <citation type="journal article" date="2023" name="IScience">
        <title>Live-bearing cockroach genome reveals convergent evolutionary mechanisms linked to viviparity in insects and beyond.</title>
        <authorList>
            <person name="Fouks B."/>
            <person name="Harrison M.C."/>
            <person name="Mikhailova A.A."/>
            <person name="Marchal E."/>
            <person name="English S."/>
            <person name="Carruthers M."/>
            <person name="Jennings E.C."/>
            <person name="Chiamaka E.L."/>
            <person name="Frigard R.A."/>
            <person name="Pippel M."/>
            <person name="Attardo G.M."/>
            <person name="Benoit J.B."/>
            <person name="Bornberg-Bauer E."/>
            <person name="Tobe S.S."/>
        </authorList>
    </citation>
    <scope>NUCLEOTIDE SEQUENCE</scope>
    <source>
        <strain evidence="2">Stay&amp;Tobe</strain>
    </source>
</reference>
<dbReference type="Proteomes" id="UP001233999">
    <property type="component" value="Unassembled WGS sequence"/>
</dbReference>
<feature type="non-terminal residue" evidence="2">
    <location>
        <position position="53"/>
    </location>
</feature>
<feature type="transmembrane region" description="Helical" evidence="1">
    <location>
        <begin position="12"/>
        <end position="34"/>
    </location>
</feature>
<feature type="non-terminal residue" evidence="2">
    <location>
        <position position="1"/>
    </location>
</feature>
<comment type="caution">
    <text evidence="2">The sequence shown here is derived from an EMBL/GenBank/DDBJ whole genome shotgun (WGS) entry which is preliminary data.</text>
</comment>
<evidence type="ECO:0000313" key="2">
    <source>
        <dbReference type="EMBL" id="KAJ9599250.1"/>
    </source>
</evidence>
<evidence type="ECO:0000256" key="1">
    <source>
        <dbReference type="SAM" id="Phobius"/>
    </source>
</evidence>
<accession>A0AAD8AIA8</accession>
<sequence>FPISFVISKFTFFKFFIHSSLFSKIVNLFMYCLYGSNEPHTSGLKSMYFIFLI</sequence>
<dbReference type="EMBL" id="JASPKZ010000825">
    <property type="protein sequence ID" value="KAJ9599250.1"/>
    <property type="molecule type" value="Genomic_DNA"/>
</dbReference>
<evidence type="ECO:0000313" key="3">
    <source>
        <dbReference type="Proteomes" id="UP001233999"/>
    </source>
</evidence>
<keyword evidence="1" id="KW-0812">Transmembrane</keyword>
<dbReference type="AlphaFoldDB" id="A0AAD8AIA8"/>
<keyword evidence="1" id="KW-1133">Transmembrane helix</keyword>
<keyword evidence="1" id="KW-0472">Membrane</keyword>
<reference evidence="2" key="2">
    <citation type="submission" date="2023-05" db="EMBL/GenBank/DDBJ databases">
        <authorList>
            <person name="Fouks B."/>
        </authorList>
    </citation>
    <scope>NUCLEOTIDE SEQUENCE</scope>
    <source>
        <strain evidence="2">Stay&amp;Tobe</strain>
        <tissue evidence="2">Testes</tissue>
    </source>
</reference>
<proteinExistence type="predicted"/>